<evidence type="ECO:0000313" key="2">
    <source>
        <dbReference type="Proteomes" id="UP001341840"/>
    </source>
</evidence>
<reference evidence="1 2" key="1">
    <citation type="journal article" date="2023" name="Plants (Basel)">
        <title>Bridging the Gap: Combining Genomics and Transcriptomics Approaches to Understand Stylosanthes scabra, an Orphan Legume from the Brazilian Caatinga.</title>
        <authorList>
            <person name="Ferreira-Neto J.R.C."/>
            <person name="da Silva M.D."/>
            <person name="Binneck E."/>
            <person name="de Melo N.F."/>
            <person name="da Silva R.H."/>
            <person name="de Melo A.L.T.M."/>
            <person name="Pandolfi V."/>
            <person name="Bustamante F.O."/>
            <person name="Brasileiro-Vidal A.C."/>
            <person name="Benko-Iseppon A.M."/>
        </authorList>
    </citation>
    <scope>NUCLEOTIDE SEQUENCE [LARGE SCALE GENOMIC DNA]</scope>
    <source>
        <tissue evidence="1">Leaves</tissue>
    </source>
</reference>
<organism evidence="1 2">
    <name type="scientific">Stylosanthes scabra</name>
    <dbReference type="NCBI Taxonomy" id="79078"/>
    <lineage>
        <taxon>Eukaryota</taxon>
        <taxon>Viridiplantae</taxon>
        <taxon>Streptophyta</taxon>
        <taxon>Embryophyta</taxon>
        <taxon>Tracheophyta</taxon>
        <taxon>Spermatophyta</taxon>
        <taxon>Magnoliopsida</taxon>
        <taxon>eudicotyledons</taxon>
        <taxon>Gunneridae</taxon>
        <taxon>Pentapetalae</taxon>
        <taxon>rosids</taxon>
        <taxon>fabids</taxon>
        <taxon>Fabales</taxon>
        <taxon>Fabaceae</taxon>
        <taxon>Papilionoideae</taxon>
        <taxon>50 kb inversion clade</taxon>
        <taxon>dalbergioids sensu lato</taxon>
        <taxon>Dalbergieae</taxon>
        <taxon>Pterocarpus clade</taxon>
        <taxon>Stylosanthes</taxon>
    </lineage>
</organism>
<proteinExistence type="predicted"/>
<accession>A0ABU6X776</accession>
<keyword evidence="2" id="KW-1185">Reference proteome</keyword>
<sequence>MSPVRVTVLSSAVDANRRSFTLNLPRMRMLLFRTLSTVVPSVVFNSFSRGLVKEFATLNLDNQDYMKNKHLESGEFRKQED</sequence>
<dbReference type="EMBL" id="JASCZI010211494">
    <property type="protein sequence ID" value="MED6193134.1"/>
    <property type="molecule type" value="Genomic_DNA"/>
</dbReference>
<comment type="caution">
    <text evidence="1">The sequence shown here is derived from an EMBL/GenBank/DDBJ whole genome shotgun (WGS) entry which is preliminary data.</text>
</comment>
<gene>
    <name evidence="1" type="ORF">PIB30_016228</name>
</gene>
<name>A0ABU6X776_9FABA</name>
<protein>
    <submittedName>
        <fullName evidence="1">Uncharacterized protein</fullName>
    </submittedName>
</protein>
<dbReference type="Proteomes" id="UP001341840">
    <property type="component" value="Unassembled WGS sequence"/>
</dbReference>
<evidence type="ECO:0000313" key="1">
    <source>
        <dbReference type="EMBL" id="MED6193134.1"/>
    </source>
</evidence>